<dbReference type="InterPro" id="IPR052073">
    <property type="entry name" value="Amide_Lactam_Regulators"/>
</dbReference>
<sequence length="757" mass="84857">MAQRCRAVQKLAILVGKLSLREGSVIPVTETVCKLKAIYRTYTDKRTQRRQTQESAANESVSSTTFSGGIFISDDQLTYGDRTTPGPLAQGSAFGTFPVLDLAGSAPIASESSVRLPSDSSLGRNGPQLPTQGTRKPRSGHEASISIPPHQFPGHSLDSLAHKRQLAATEYGRFRAFVSDSFGSYAPCFAGDGHSRLPSDSVAARQAPSSAIGNSAAQPNVSLESRRTRDLEKESTKIGAEDLQYLNAKGAFDLPNRRLQEEMVDAFFTWVHPLLPVLNRTSFLKDFRNNKPLSLLLLFAVFTAGCKGCRNPLLMDKWGTNISSGRYYYNVTKTLLNTNYEPDKLIQIQALLLITWWWDKKDDGGQNMRGCAVNALNMAECIGMNRWDQYPRSDRVETGLWKRVWWGCIVRDCMASTAHGLPRASNLLECDVPALEFDDFVEEGGFSIGGQVSPYTLEEMHFYMEEITLCDLMGDIFSQIASPNNTPGQSMQGTYPRVQADDGLNNEWDQCLQSWYSSIPPELEYDVNDVQSHRFLRAFLQVLFFTIICIRYRIGSLSDANCPKARYSRTRGFLAATMITKVVRNLKSHDQIMKCPGFLTHSLFLCQIFHMMEAQEHNPVVTEDAQRKYTLCLNTLYDFSQLWISASLIHRLFEALQSQLFKSHKQIPLASGAPAKAWYPAGVHTSEDLGEIHVQELLADRFSLTEPQDRGDWFSSGVQGPAYNYSASDLQQLQEQYDPMISQGDQPFPDSLDVYDW</sequence>
<evidence type="ECO:0000256" key="4">
    <source>
        <dbReference type="ARBA" id="ARBA00023163"/>
    </source>
</evidence>
<feature type="region of interest" description="Disordered" evidence="6">
    <location>
        <begin position="197"/>
        <end position="234"/>
    </location>
</feature>
<feature type="compositionally biased region" description="Polar residues" evidence="6">
    <location>
        <begin position="207"/>
        <end position="223"/>
    </location>
</feature>
<protein>
    <recommendedName>
        <fullName evidence="7">Xylanolytic transcriptional activator regulatory domain-containing protein</fullName>
    </recommendedName>
</protein>
<evidence type="ECO:0000256" key="1">
    <source>
        <dbReference type="ARBA" id="ARBA00022833"/>
    </source>
</evidence>
<dbReference type="OrthoDB" id="5121955at2759"/>
<evidence type="ECO:0000256" key="3">
    <source>
        <dbReference type="ARBA" id="ARBA00023125"/>
    </source>
</evidence>
<dbReference type="EMBL" id="KN848113">
    <property type="protein sequence ID" value="KIX92003.1"/>
    <property type="molecule type" value="Genomic_DNA"/>
</dbReference>
<keyword evidence="1" id="KW-0862">Zinc</keyword>
<feature type="region of interest" description="Disordered" evidence="6">
    <location>
        <begin position="111"/>
        <end position="157"/>
    </location>
</feature>
<evidence type="ECO:0000313" key="9">
    <source>
        <dbReference type="Proteomes" id="UP000053411"/>
    </source>
</evidence>
<feature type="compositionally biased region" description="Polar residues" evidence="6">
    <location>
        <begin position="111"/>
        <end position="134"/>
    </location>
</feature>
<dbReference type="VEuPathDB" id="FungiDB:Z520_12274"/>
<keyword evidence="5" id="KW-0539">Nucleus</keyword>
<proteinExistence type="predicted"/>
<dbReference type="GO" id="GO:0008270">
    <property type="term" value="F:zinc ion binding"/>
    <property type="evidence" value="ECO:0007669"/>
    <property type="project" value="InterPro"/>
</dbReference>
<dbReference type="PANTHER" id="PTHR47171:SF3">
    <property type="entry name" value="FARA-RELATED"/>
    <property type="match status" value="1"/>
</dbReference>
<evidence type="ECO:0000256" key="6">
    <source>
        <dbReference type="SAM" id="MobiDB-lite"/>
    </source>
</evidence>
<evidence type="ECO:0000256" key="2">
    <source>
        <dbReference type="ARBA" id="ARBA00023015"/>
    </source>
</evidence>
<feature type="domain" description="Xylanolytic transcriptional activator regulatory" evidence="7">
    <location>
        <begin position="368"/>
        <end position="440"/>
    </location>
</feature>
<reference evidence="8 9" key="1">
    <citation type="submission" date="2015-01" db="EMBL/GenBank/DDBJ databases">
        <title>The Genome Sequence of Fonsecaea multimorphosa CBS 102226.</title>
        <authorList>
            <consortium name="The Broad Institute Genomics Platform"/>
            <person name="Cuomo C."/>
            <person name="de Hoog S."/>
            <person name="Gorbushina A."/>
            <person name="Stielow B."/>
            <person name="Teixiera M."/>
            <person name="Abouelleil A."/>
            <person name="Chapman S.B."/>
            <person name="Priest M."/>
            <person name="Young S.K."/>
            <person name="Wortman J."/>
            <person name="Nusbaum C."/>
            <person name="Birren B."/>
        </authorList>
    </citation>
    <scope>NUCLEOTIDE SEQUENCE [LARGE SCALE GENOMIC DNA]</scope>
    <source>
        <strain evidence="8 9">CBS 102226</strain>
    </source>
</reference>
<dbReference type="CDD" id="cd12148">
    <property type="entry name" value="fungal_TF_MHR"/>
    <property type="match status" value="1"/>
</dbReference>
<keyword evidence="3" id="KW-0238">DNA-binding</keyword>
<dbReference type="SMART" id="SM00906">
    <property type="entry name" value="Fungal_trans"/>
    <property type="match status" value="1"/>
</dbReference>
<dbReference type="AlphaFoldDB" id="A0A0D2K6K3"/>
<dbReference type="GeneID" id="27718020"/>
<accession>A0A0D2K6K3</accession>
<dbReference type="STRING" id="1442371.A0A0D2K6K3"/>
<name>A0A0D2K6K3_9EURO</name>
<dbReference type="Pfam" id="PF04082">
    <property type="entry name" value="Fungal_trans"/>
    <property type="match status" value="1"/>
</dbReference>
<keyword evidence="2" id="KW-0805">Transcription regulation</keyword>
<evidence type="ECO:0000259" key="7">
    <source>
        <dbReference type="SMART" id="SM00906"/>
    </source>
</evidence>
<dbReference type="RefSeq" id="XP_016626126.1">
    <property type="nucleotide sequence ID" value="XM_016782760.1"/>
</dbReference>
<dbReference type="Proteomes" id="UP000053411">
    <property type="component" value="Unassembled WGS sequence"/>
</dbReference>
<keyword evidence="9" id="KW-1185">Reference proteome</keyword>
<evidence type="ECO:0000313" key="8">
    <source>
        <dbReference type="EMBL" id="KIX92003.1"/>
    </source>
</evidence>
<feature type="compositionally biased region" description="Basic and acidic residues" evidence="6">
    <location>
        <begin position="224"/>
        <end position="234"/>
    </location>
</feature>
<dbReference type="PANTHER" id="PTHR47171">
    <property type="entry name" value="FARA-RELATED"/>
    <property type="match status" value="1"/>
</dbReference>
<dbReference type="InterPro" id="IPR007219">
    <property type="entry name" value="XnlR_reg_dom"/>
</dbReference>
<organism evidence="8 9">
    <name type="scientific">Fonsecaea multimorphosa CBS 102226</name>
    <dbReference type="NCBI Taxonomy" id="1442371"/>
    <lineage>
        <taxon>Eukaryota</taxon>
        <taxon>Fungi</taxon>
        <taxon>Dikarya</taxon>
        <taxon>Ascomycota</taxon>
        <taxon>Pezizomycotina</taxon>
        <taxon>Eurotiomycetes</taxon>
        <taxon>Chaetothyriomycetidae</taxon>
        <taxon>Chaetothyriales</taxon>
        <taxon>Herpotrichiellaceae</taxon>
        <taxon>Fonsecaea</taxon>
    </lineage>
</organism>
<dbReference type="GO" id="GO:0006351">
    <property type="term" value="P:DNA-templated transcription"/>
    <property type="evidence" value="ECO:0007669"/>
    <property type="project" value="InterPro"/>
</dbReference>
<gene>
    <name evidence="8" type="ORF">Z520_12274</name>
</gene>
<evidence type="ECO:0000256" key="5">
    <source>
        <dbReference type="ARBA" id="ARBA00023242"/>
    </source>
</evidence>
<dbReference type="GO" id="GO:0003677">
    <property type="term" value="F:DNA binding"/>
    <property type="evidence" value="ECO:0007669"/>
    <property type="project" value="UniProtKB-KW"/>
</dbReference>
<keyword evidence="4" id="KW-0804">Transcription</keyword>